<dbReference type="SUPFAM" id="SSF56300">
    <property type="entry name" value="Metallo-dependent phosphatases"/>
    <property type="match status" value="1"/>
</dbReference>
<evidence type="ECO:0000256" key="1">
    <source>
        <dbReference type="SAM" id="Phobius"/>
    </source>
</evidence>
<dbReference type="AlphaFoldDB" id="A0A930YJE5"/>
<reference evidence="3" key="1">
    <citation type="submission" date="2020-11" db="EMBL/GenBank/DDBJ databases">
        <title>Nocardioides sp. nov., isolated from Soil of Cynanchum wilfordii Hemsley rhizosphere.</title>
        <authorList>
            <person name="Lee J.-S."/>
            <person name="Suh M.K."/>
            <person name="Kim J.-S."/>
        </authorList>
    </citation>
    <scope>NUCLEOTIDE SEQUENCE</scope>
    <source>
        <strain evidence="3">KCTC 19275</strain>
    </source>
</reference>
<feature type="transmembrane region" description="Helical" evidence="1">
    <location>
        <begin position="121"/>
        <end position="145"/>
    </location>
</feature>
<name>A0A930YJE5_9ACTN</name>
<comment type="caution">
    <text evidence="3">The sequence shown here is derived from an EMBL/GenBank/DDBJ whole genome shotgun (WGS) entry which is preliminary data.</text>
</comment>
<keyword evidence="1" id="KW-1133">Transmembrane helix</keyword>
<evidence type="ECO:0000313" key="3">
    <source>
        <dbReference type="EMBL" id="MBF4762615.1"/>
    </source>
</evidence>
<dbReference type="Proteomes" id="UP000640489">
    <property type="component" value="Unassembled WGS sequence"/>
</dbReference>
<keyword evidence="1" id="KW-0812">Transmembrane</keyword>
<evidence type="ECO:0000256" key="2">
    <source>
        <dbReference type="SAM" id="SignalP"/>
    </source>
</evidence>
<evidence type="ECO:0000313" key="4">
    <source>
        <dbReference type="Proteomes" id="UP000640489"/>
    </source>
</evidence>
<keyword evidence="1" id="KW-0472">Membrane</keyword>
<organism evidence="3 4">
    <name type="scientific">Nocardioides islandensis</name>
    <dbReference type="NCBI Taxonomy" id="433663"/>
    <lineage>
        <taxon>Bacteria</taxon>
        <taxon>Bacillati</taxon>
        <taxon>Actinomycetota</taxon>
        <taxon>Actinomycetes</taxon>
        <taxon>Propionibacteriales</taxon>
        <taxon>Nocardioidaceae</taxon>
        <taxon>Nocardioides</taxon>
    </lineage>
</organism>
<evidence type="ECO:0008006" key="5">
    <source>
        <dbReference type="Google" id="ProtNLM"/>
    </source>
</evidence>
<dbReference type="InterPro" id="IPR029052">
    <property type="entry name" value="Metallo-depent_PP-like"/>
</dbReference>
<keyword evidence="4" id="KW-1185">Reference proteome</keyword>
<keyword evidence="2" id="KW-0732">Signal</keyword>
<proteinExistence type="predicted"/>
<feature type="signal peptide" evidence="2">
    <location>
        <begin position="1"/>
        <end position="25"/>
    </location>
</feature>
<feature type="chain" id="PRO_5037045085" description="Metallophosphoesterase" evidence="2">
    <location>
        <begin position="26"/>
        <end position="532"/>
    </location>
</feature>
<accession>A0A930YJE5</accession>
<gene>
    <name evidence="3" type="ORF">ISU07_05710</name>
</gene>
<dbReference type="EMBL" id="JADKPN010000002">
    <property type="protein sequence ID" value="MBF4762615.1"/>
    <property type="molecule type" value="Genomic_DNA"/>
</dbReference>
<sequence length="532" mass="56896">MHPVRRTVVTAVLAVLSATAPFAGALVAVAYAPPAHVEIAGQDVSVKPVLGQDTSRLLDGALVRSEHAHVGFLGKDIGVDVDADWNRLIPSDKQTRAYLTALWDDPTPQIGRLQDAARRHLLLWGAVGFGTGLVAVSGVWAGLWYRRRRLSRLEPEQADVVRRHNRRLRWSTAVVGTAALVAVDVVAVDVWRHDDHHVVVSSPVFAGTTLEGTEVNGLASEVLPFLSILRPRSTFYDTAAANLEAALAERPSLQRTGDEVVFVLAEDFEDVNGMARQVGLAADEVDASFLAITGDLTFAGLAVETYIVDTVDYYSQNRPVYFTPGLHDTSVVIAAARARGWHVAEGRTVEADGLHLLLAPDPRLSTVGAFGSGNVLRDPEVDTDRLVSDTIDKACKEEPDFVLLHDHLLGRRIAEAGCQGVAVLDGRSFQFVGPQEVPTTSGPPAIEFTGGSTGGHVDTRPDPGTITHPARFAILTVQPDTGETSYAVVTVNPDASVTVTPEISLEMAYERFVSTGDTGLPLAPPGAQPGRP</sequence>
<protein>
    <recommendedName>
        <fullName evidence="5">Metallophosphoesterase</fullName>
    </recommendedName>
</protein>
<dbReference type="RefSeq" id="WP_194705826.1">
    <property type="nucleotide sequence ID" value="NZ_JADKPN010000002.1"/>
</dbReference>